<dbReference type="GeneID" id="61131638"/>
<reference evidence="3" key="1">
    <citation type="submission" date="2015-03" db="EMBL/GenBank/DDBJ databases">
        <authorList>
            <consortium name="Pathogen Informatics"/>
        </authorList>
    </citation>
    <scope>NUCLEOTIDE SEQUENCE [LARGE SCALE GENOMIC DNA]</scope>
    <source>
        <strain evidence="3">NCTC11134</strain>
    </source>
</reference>
<evidence type="ECO:0000256" key="1">
    <source>
        <dbReference type="SAM" id="MobiDB-lite"/>
    </source>
</evidence>
<protein>
    <recommendedName>
        <fullName evidence="4">DNA-binding protein, YbaB/EbfC family</fullName>
    </recommendedName>
</protein>
<feature type="region of interest" description="Disordered" evidence="1">
    <location>
        <begin position="116"/>
        <end position="170"/>
    </location>
</feature>
<dbReference type="EMBL" id="LN868938">
    <property type="protein sequence ID" value="CRY79075.1"/>
    <property type="molecule type" value="Genomic_DNA"/>
</dbReference>
<organism evidence="2 3">
    <name type="scientific">Nocardia farcinica</name>
    <dbReference type="NCBI Taxonomy" id="37329"/>
    <lineage>
        <taxon>Bacteria</taxon>
        <taxon>Bacillati</taxon>
        <taxon>Actinomycetota</taxon>
        <taxon>Actinomycetes</taxon>
        <taxon>Mycobacteriales</taxon>
        <taxon>Nocardiaceae</taxon>
        <taxon>Nocardia</taxon>
    </lineage>
</organism>
<dbReference type="AlphaFoldDB" id="A0A0H5NTJ4"/>
<name>A0A0H5NTJ4_NOCFR</name>
<dbReference type="SUPFAM" id="SSF82607">
    <property type="entry name" value="YbaB-like"/>
    <property type="match status" value="1"/>
</dbReference>
<dbReference type="RefSeq" id="WP_041559842.1">
    <property type="nucleotide sequence ID" value="NZ_CP031418.1"/>
</dbReference>
<feature type="compositionally biased region" description="Basic and acidic residues" evidence="1">
    <location>
        <begin position="149"/>
        <end position="170"/>
    </location>
</feature>
<evidence type="ECO:0000313" key="3">
    <source>
        <dbReference type="Proteomes" id="UP000057820"/>
    </source>
</evidence>
<accession>A0A0H5NTJ4</accession>
<evidence type="ECO:0008006" key="4">
    <source>
        <dbReference type="Google" id="ProtNLM"/>
    </source>
</evidence>
<gene>
    <name evidence="2" type="ORF">ERS450000_03308</name>
</gene>
<dbReference type="Proteomes" id="UP000057820">
    <property type="component" value="Chromosome 1"/>
</dbReference>
<proteinExistence type="predicted"/>
<sequence>MSNEYAKAEMLSVLDEVRQQMRMIGRLQQERSRLVASATVRKQVTVTVNADGVVIETKFGSGIEDLGYPEIAKAVTEAAQQAAAEVARRGQDLLAPLQDRRARLPKISDLVEGMPDLNAEIPAPPPVSTAPPAARQRSVVDDDDSSALRFEDVEAIDPARRDRGVTDSGW</sequence>
<evidence type="ECO:0000313" key="2">
    <source>
        <dbReference type="EMBL" id="CRY79075.1"/>
    </source>
</evidence>
<dbReference type="Gene3D" id="3.30.1310.10">
    <property type="entry name" value="Nucleoid-associated protein YbaB-like domain"/>
    <property type="match status" value="1"/>
</dbReference>
<dbReference type="KEGG" id="nfr:ERS450000_03308"/>
<dbReference type="InterPro" id="IPR036894">
    <property type="entry name" value="YbaB-like_sf"/>
</dbReference>